<evidence type="ECO:0000313" key="1">
    <source>
        <dbReference type="EMBL" id="NML46446.1"/>
    </source>
</evidence>
<dbReference type="EMBL" id="JABBFX010000002">
    <property type="protein sequence ID" value="NML46446.1"/>
    <property type="molecule type" value="Genomic_DNA"/>
</dbReference>
<evidence type="ECO:0000313" key="2">
    <source>
        <dbReference type="Proteomes" id="UP000541185"/>
    </source>
</evidence>
<protein>
    <submittedName>
        <fullName evidence="1">Uncharacterized protein</fullName>
    </submittedName>
</protein>
<dbReference type="RefSeq" id="WP_169420711.1">
    <property type="nucleotide sequence ID" value="NZ_JABBFX010000002.1"/>
</dbReference>
<dbReference type="AlphaFoldDB" id="A0A848H665"/>
<accession>A0A848H665</accession>
<proteinExistence type="predicted"/>
<keyword evidence="2" id="KW-1185">Reference proteome</keyword>
<name>A0A848H665_9BURK</name>
<sequence>MDYRDTEDFARLKEAAALRARQLRGDAIDAMWNAIGRALRRVWTALRRERQITLEA</sequence>
<dbReference type="Proteomes" id="UP000541185">
    <property type="component" value="Unassembled WGS sequence"/>
</dbReference>
<reference evidence="1 2" key="1">
    <citation type="submission" date="2020-04" db="EMBL/GenBank/DDBJ databases">
        <title>Ramlibacter sp. G-1-2-2 isolated from soil.</title>
        <authorList>
            <person name="Dahal R.H."/>
        </authorList>
    </citation>
    <scope>NUCLEOTIDE SEQUENCE [LARGE SCALE GENOMIC DNA]</scope>
    <source>
        <strain evidence="1 2">G-1-2-2</strain>
    </source>
</reference>
<gene>
    <name evidence="1" type="ORF">HHL11_22060</name>
</gene>
<organism evidence="1 2">
    <name type="scientific">Ramlibacter agri</name>
    <dbReference type="NCBI Taxonomy" id="2728837"/>
    <lineage>
        <taxon>Bacteria</taxon>
        <taxon>Pseudomonadati</taxon>
        <taxon>Pseudomonadota</taxon>
        <taxon>Betaproteobacteria</taxon>
        <taxon>Burkholderiales</taxon>
        <taxon>Comamonadaceae</taxon>
        <taxon>Ramlibacter</taxon>
    </lineage>
</organism>
<comment type="caution">
    <text evidence="1">The sequence shown here is derived from an EMBL/GenBank/DDBJ whole genome shotgun (WGS) entry which is preliminary data.</text>
</comment>